<dbReference type="InterPro" id="IPR011059">
    <property type="entry name" value="Metal-dep_hydrolase_composite"/>
</dbReference>
<accession>A0A1X7PRH4</accession>
<sequence>MTDEPLTYPATGATWAPSVAELMRMRFVAAGKEKPDLILRGGKVLALHIGEILERDVVISGRHIAAITPVGHFDCDNVVDATGYFVAPTFIDVHLHIEYTKLVPGELARLSVPKGTTTVLADANCIANVLGEEGLDFMGTTTTPLRILRQVSHKVPQAPELELGGAHLTTQQIAARVQRPDAATLGESNPFNLDESSARKQVAAIAAGKRITGHTALLENEPLWSYLAGGISDDHNAHKTRDVVERLRLGAMLTVMAGSMNDNTPEVFADIPALKDGLGHIAFCADDKLVEDLDRQGHIDHQVRKAIECGVEPLKAWRMATLNAASYYRIDHLVGSVTPNKIADLQLVEDLAEARPHLVLVDGKVVARDGVALFANTDEVPAFTRNTMHLHPDIDEAFFSVKAQGDTAWVQAMEMYDGYFKRAFHTELEVRDGLVACDTERDVLKVAIVDRHHATLNVGIGFVKGFGLKRGAIAATTNCENQNLVIVGTSDADMAFATRAIEALGGGYVTVADGEVLSTVPLPVAGCMSDQPWETVRDQSLACDAATRKIGCTMHAPFLIMSFIGLVGVPDLGLTERGLVETKTQSFTDLVLGMKGGLVCCRCPSHAHDIHKAMDPARFEAVAV</sequence>
<comment type="catalytic activity">
    <reaction evidence="5 6">
        <text>adenine + H2O + H(+) = hypoxanthine + NH4(+)</text>
        <dbReference type="Rhea" id="RHEA:23688"/>
        <dbReference type="ChEBI" id="CHEBI:15377"/>
        <dbReference type="ChEBI" id="CHEBI:15378"/>
        <dbReference type="ChEBI" id="CHEBI:16708"/>
        <dbReference type="ChEBI" id="CHEBI:17368"/>
        <dbReference type="ChEBI" id="CHEBI:28938"/>
        <dbReference type="EC" id="3.5.4.2"/>
    </reaction>
</comment>
<keyword evidence="10" id="KW-1185">Reference proteome</keyword>
<gene>
    <name evidence="6" type="primary">ade</name>
    <name evidence="9" type="ORF">SAMN02982922_4957</name>
</gene>
<dbReference type="SUPFAM" id="SSF51338">
    <property type="entry name" value="Composite domain of metallo-dependent hydrolases"/>
    <property type="match status" value="1"/>
</dbReference>
<dbReference type="EC" id="3.5.4.2" evidence="2 6"/>
<dbReference type="InterPro" id="IPR006679">
    <property type="entry name" value="Adenine_deam"/>
</dbReference>
<keyword evidence="3 6" id="KW-0378">Hydrolase</keyword>
<dbReference type="Gene3D" id="3.20.20.140">
    <property type="entry name" value="Metal-dependent hydrolases"/>
    <property type="match status" value="1"/>
</dbReference>
<evidence type="ECO:0000256" key="4">
    <source>
        <dbReference type="ARBA" id="ARBA00023211"/>
    </source>
</evidence>
<dbReference type="GO" id="GO:0006146">
    <property type="term" value="P:adenine catabolic process"/>
    <property type="evidence" value="ECO:0007669"/>
    <property type="project" value="InterPro"/>
</dbReference>
<evidence type="ECO:0000313" key="10">
    <source>
        <dbReference type="Proteomes" id="UP000193083"/>
    </source>
</evidence>
<dbReference type="Pfam" id="PF13382">
    <property type="entry name" value="Adenine_deam_C"/>
    <property type="match status" value="1"/>
</dbReference>
<evidence type="ECO:0000256" key="6">
    <source>
        <dbReference type="HAMAP-Rule" id="MF_01518"/>
    </source>
</evidence>
<organism evidence="9 10">
    <name type="scientific">Mesorhizobium australicum</name>
    <dbReference type="NCBI Taxonomy" id="536018"/>
    <lineage>
        <taxon>Bacteria</taxon>
        <taxon>Pseudomonadati</taxon>
        <taxon>Pseudomonadota</taxon>
        <taxon>Alphaproteobacteria</taxon>
        <taxon>Hyphomicrobiales</taxon>
        <taxon>Phyllobacteriaceae</taxon>
        <taxon>Mesorhizobium</taxon>
    </lineage>
</organism>
<dbReference type="HAMAP" id="MF_01518">
    <property type="entry name" value="Adenine_deamin"/>
    <property type="match status" value="1"/>
</dbReference>
<comment type="cofactor">
    <cofactor evidence="6">
        <name>Mn(2+)</name>
        <dbReference type="ChEBI" id="CHEBI:29035"/>
    </cofactor>
</comment>
<dbReference type="RefSeq" id="WP_085466598.1">
    <property type="nucleotide sequence ID" value="NZ_FXBL01000004.1"/>
</dbReference>
<dbReference type="OrthoDB" id="9775607at2"/>
<feature type="domain" description="Amidohydrolase-related" evidence="7">
    <location>
        <begin position="85"/>
        <end position="366"/>
    </location>
</feature>
<dbReference type="SUPFAM" id="SSF51556">
    <property type="entry name" value="Metallo-dependent hydrolases"/>
    <property type="match status" value="1"/>
</dbReference>
<dbReference type="AlphaFoldDB" id="A0A1X7PRH4"/>
<dbReference type="InterPro" id="IPR032466">
    <property type="entry name" value="Metal_Hydrolase"/>
</dbReference>
<name>A0A1X7PRH4_9HYPH</name>
<dbReference type="Gene3D" id="2.30.40.10">
    <property type="entry name" value="Urease, subunit C, domain 1"/>
    <property type="match status" value="1"/>
</dbReference>
<dbReference type="PANTHER" id="PTHR11113:SF2">
    <property type="entry name" value="ADENINE DEAMINASE"/>
    <property type="match status" value="1"/>
</dbReference>
<evidence type="ECO:0000256" key="5">
    <source>
        <dbReference type="ARBA" id="ARBA00047720"/>
    </source>
</evidence>
<evidence type="ECO:0000259" key="8">
    <source>
        <dbReference type="Pfam" id="PF13382"/>
    </source>
</evidence>
<evidence type="ECO:0000256" key="2">
    <source>
        <dbReference type="ARBA" id="ARBA00012782"/>
    </source>
</evidence>
<evidence type="ECO:0000259" key="7">
    <source>
        <dbReference type="Pfam" id="PF01979"/>
    </source>
</evidence>
<keyword evidence="4 6" id="KW-0464">Manganese</keyword>
<protein>
    <recommendedName>
        <fullName evidence="2 6">Adenine deaminase</fullName>
        <shortName evidence="6">Adenase</shortName>
        <shortName evidence="6">Adenine aminase</shortName>
        <ecNumber evidence="2 6">3.5.4.2</ecNumber>
    </recommendedName>
</protein>
<evidence type="ECO:0000256" key="3">
    <source>
        <dbReference type="ARBA" id="ARBA00022801"/>
    </source>
</evidence>
<reference evidence="10" key="1">
    <citation type="submission" date="2017-04" db="EMBL/GenBank/DDBJ databases">
        <authorList>
            <person name="Varghese N."/>
            <person name="Submissions S."/>
        </authorList>
    </citation>
    <scope>NUCLEOTIDE SEQUENCE [LARGE SCALE GENOMIC DNA]</scope>
    <source>
        <strain evidence="10">B5P</strain>
    </source>
</reference>
<feature type="domain" description="Adenine deaminase C-terminal" evidence="8">
    <location>
        <begin position="422"/>
        <end position="585"/>
    </location>
</feature>
<dbReference type="Pfam" id="PF01979">
    <property type="entry name" value="Amidohydro_1"/>
    <property type="match status" value="1"/>
</dbReference>
<dbReference type="GO" id="GO:0000034">
    <property type="term" value="F:adenine deaminase activity"/>
    <property type="evidence" value="ECO:0007669"/>
    <property type="project" value="UniProtKB-UniRule"/>
</dbReference>
<dbReference type="PANTHER" id="PTHR11113">
    <property type="entry name" value="N-ACETYLGLUCOSAMINE-6-PHOSPHATE DEACETYLASE"/>
    <property type="match status" value="1"/>
</dbReference>
<dbReference type="Proteomes" id="UP000193083">
    <property type="component" value="Unassembled WGS sequence"/>
</dbReference>
<evidence type="ECO:0000313" key="9">
    <source>
        <dbReference type="EMBL" id="SMH53910.1"/>
    </source>
</evidence>
<dbReference type="InterPro" id="IPR006680">
    <property type="entry name" value="Amidohydro-rel"/>
</dbReference>
<comment type="similarity">
    <text evidence="1 6">Belongs to the metallo-dependent hydrolases superfamily. Adenine deaminase family.</text>
</comment>
<proteinExistence type="inferred from homology"/>
<dbReference type="InterPro" id="IPR026912">
    <property type="entry name" value="Adenine_deam_C"/>
</dbReference>
<evidence type="ECO:0000256" key="1">
    <source>
        <dbReference type="ARBA" id="ARBA00006773"/>
    </source>
</evidence>
<dbReference type="EMBL" id="FXBL01000004">
    <property type="protein sequence ID" value="SMH53910.1"/>
    <property type="molecule type" value="Genomic_DNA"/>
</dbReference>